<keyword evidence="3" id="KW-1185">Reference proteome</keyword>
<comment type="caution">
    <text evidence="2">The sequence shown here is derived from an EMBL/GenBank/DDBJ whole genome shotgun (WGS) entry which is preliminary data.</text>
</comment>
<evidence type="ECO:0000259" key="1">
    <source>
        <dbReference type="Pfam" id="PF13456"/>
    </source>
</evidence>
<sequence>MGWELALFGTILYQIRSMPRLELQSMASDSMGFSCVEQEGDVRSIVQKLSGSGVDRSSIGTIIADGKALFGFFQQCQFKFITRKGNQAAHYLAKHGFTLENDNNDDADYFRGGPVLLYASLIMDCFSLVVSSWSFSQLHFDDLQACC</sequence>
<dbReference type="InterPro" id="IPR002156">
    <property type="entry name" value="RNaseH_domain"/>
</dbReference>
<reference evidence="2 3" key="1">
    <citation type="journal article" date="2019" name="Genome Biol. Evol.">
        <title>Insights into the evolution of the New World diploid cottons (Gossypium, subgenus Houzingenia) based on genome sequencing.</title>
        <authorList>
            <person name="Grover C.E."/>
            <person name="Arick M.A. 2nd"/>
            <person name="Thrash A."/>
            <person name="Conover J.L."/>
            <person name="Sanders W.S."/>
            <person name="Peterson D.G."/>
            <person name="Frelichowski J.E."/>
            <person name="Scheffler J.A."/>
            <person name="Scheffler B.E."/>
            <person name="Wendel J.F."/>
        </authorList>
    </citation>
    <scope>NUCLEOTIDE SEQUENCE [LARGE SCALE GENOMIC DNA]</scope>
    <source>
        <strain evidence="2">1</strain>
        <tissue evidence="2">Leaf</tissue>
    </source>
</reference>
<name>A0A7J9LZE5_GOSSC</name>
<evidence type="ECO:0000313" key="2">
    <source>
        <dbReference type="EMBL" id="MBA0864143.1"/>
    </source>
</evidence>
<feature type="domain" description="RNase H type-1" evidence="1">
    <location>
        <begin position="30"/>
        <end position="95"/>
    </location>
</feature>
<proteinExistence type="predicted"/>
<dbReference type="AlphaFoldDB" id="A0A7J9LZE5"/>
<accession>A0A7J9LZE5</accession>
<gene>
    <name evidence="2" type="ORF">Goshw_000037</name>
</gene>
<dbReference type="GO" id="GO:0003676">
    <property type="term" value="F:nucleic acid binding"/>
    <property type="evidence" value="ECO:0007669"/>
    <property type="project" value="InterPro"/>
</dbReference>
<dbReference type="Pfam" id="PF13456">
    <property type="entry name" value="RVT_3"/>
    <property type="match status" value="1"/>
</dbReference>
<dbReference type="OrthoDB" id="948036at2759"/>
<dbReference type="Proteomes" id="UP000593576">
    <property type="component" value="Unassembled WGS sequence"/>
</dbReference>
<organism evidence="2 3">
    <name type="scientific">Gossypium schwendimanii</name>
    <name type="common">Cotton</name>
    <dbReference type="NCBI Taxonomy" id="34291"/>
    <lineage>
        <taxon>Eukaryota</taxon>
        <taxon>Viridiplantae</taxon>
        <taxon>Streptophyta</taxon>
        <taxon>Embryophyta</taxon>
        <taxon>Tracheophyta</taxon>
        <taxon>Spermatophyta</taxon>
        <taxon>Magnoliopsida</taxon>
        <taxon>eudicotyledons</taxon>
        <taxon>Gunneridae</taxon>
        <taxon>Pentapetalae</taxon>
        <taxon>rosids</taxon>
        <taxon>malvids</taxon>
        <taxon>Malvales</taxon>
        <taxon>Malvaceae</taxon>
        <taxon>Malvoideae</taxon>
        <taxon>Gossypium</taxon>
    </lineage>
</organism>
<protein>
    <recommendedName>
        <fullName evidence="1">RNase H type-1 domain-containing protein</fullName>
    </recommendedName>
</protein>
<dbReference type="EMBL" id="JABFAF010000009">
    <property type="protein sequence ID" value="MBA0864143.1"/>
    <property type="molecule type" value="Genomic_DNA"/>
</dbReference>
<evidence type="ECO:0000313" key="3">
    <source>
        <dbReference type="Proteomes" id="UP000593576"/>
    </source>
</evidence>
<dbReference type="GO" id="GO:0004523">
    <property type="term" value="F:RNA-DNA hybrid ribonuclease activity"/>
    <property type="evidence" value="ECO:0007669"/>
    <property type="project" value="InterPro"/>
</dbReference>